<dbReference type="OrthoDB" id="7013721at2"/>
<evidence type="ECO:0000313" key="2">
    <source>
        <dbReference type="EMBL" id="SFM44977.1"/>
    </source>
</evidence>
<organism evidence="2 3">
    <name type="scientific">Halopseudomonas yangmingensis</name>
    <dbReference type="NCBI Taxonomy" id="1720063"/>
    <lineage>
        <taxon>Bacteria</taxon>
        <taxon>Pseudomonadati</taxon>
        <taxon>Pseudomonadota</taxon>
        <taxon>Gammaproteobacteria</taxon>
        <taxon>Pseudomonadales</taxon>
        <taxon>Pseudomonadaceae</taxon>
        <taxon>Halopseudomonas</taxon>
    </lineage>
</organism>
<evidence type="ECO:0000256" key="1">
    <source>
        <dbReference type="SAM" id="SignalP"/>
    </source>
</evidence>
<dbReference type="Proteomes" id="UP000243629">
    <property type="component" value="Unassembled WGS sequence"/>
</dbReference>
<proteinExistence type="predicted"/>
<feature type="chain" id="PRO_5017384315" description="NADH:ubiquinone oxidoreductase" evidence="1">
    <location>
        <begin position="20"/>
        <end position="124"/>
    </location>
</feature>
<feature type="signal peptide" evidence="1">
    <location>
        <begin position="1"/>
        <end position="19"/>
    </location>
</feature>
<evidence type="ECO:0000313" key="3">
    <source>
        <dbReference type="Proteomes" id="UP000243629"/>
    </source>
</evidence>
<name>A0A1I4QYA3_9GAMM</name>
<evidence type="ECO:0008006" key="4">
    <source>
        <dbReference type="Google" id="ProtNLM"/>
    </source>
</evidence>
<keyword evidence="1" id="KW-0732">Signal</keyword>
<reference evidence="3" key="1">
    <citation type="submission" date="2016-10" db="EMBL/GenBank/DDBJ databases">
        <authorList>
            <person name="Varghese N."/>
            <person name="Submissions S."/>
        </authorList>
    </citation>
    <scope>NUCLEOTIDE SEQUENCE [LARGE SCALE GENOMIC DNA]</scope>
    <source>
        <strain evidence="3">DSM 24213</strain>
    </source>
</reference>
<accession>A0A1I4QYA3</accession>
<keyword evidence="3" id="KW-1185">Reference proteome</keyword>
<dbReference type="AlphaFoldDB" id="A0A1I4QYA3"/>
<gene>
    <name evidence="2" type="ORF">SAMN05216217_105111</name>
</gene>
<dbReference type="STRING" id="1720063.SAMN05216217_105111"/>
<dbReference type="RefSeq" id="WP_093474573.1">
    <property type="nucleotide sequence ID" value="NZ_FOUI01000005.1"/>
</dbReference>
<sequence length="124" mass="14138">MRLPLCILLLCLLPRLLLAEACLIESTDDGVAIRMCQQNLSIPPQLFRDSFCQPQIHQREFRVDMLESCPDGAYGICQQASSEGVAYHQSIHYYSDPDDAPYLKVWCEQHSQGSWLEPEAQQPQ</sequence>
<dbReference type="EMBL" id="FOUI01000005">
    <property type="protein sequence ID" value="SFM44977.1"/>
    <property type="molecule type" value="Genomic_DNA"/>
</dbReference>
<protein>
    <recommendedName>
        <fullName evidence="4">NADH:ubiquinone oxidoreductase</fullName>
    </recommendedName>
</protein>